<gene>
    <name evidence="3" type="ORF">MSZNOR_2906</name>
</gene>
<evidence type="ECO:0000259" key="2">
    <source>
        <dbReference type="Pfam" id="PF00188"/>
    </source>
</evidence>
<proteinExistence type="predicted"/>
<dbReference type="SUPFAM" id="SSF55797">
    <property type="entry name" value="PR-1-like"/>
    <property type="match status" value="1"/>
</dbReference>
<keyword evidence="4" id="KW-1185">Reference proteome</keyword>
<dbReference type="Gene3D" id="3.40.33.10">
    <property type="entry name" value="CAP"/>
    <property type="match status" value="1"/>
</dbReference>
<accession>A0ABM9I3Q4</accession>
<organism evidence="3 4">
    <name type="scientific">Methylocaldum szegediense</name>
    <dbReference type="NCBI Taxonomy" id="73780"/>
    <lineage>
        <taxon>Bacteria</taxon>
        <taxon>Pseudomonadati</taxon>
        <taxon>Pseudomonadota</taxon>
        <taxon>Gammaproteobacteria</taxon>
        <taxon>Methylococcales</taxon>
        <taxon>Methylococcaceae</taxon>
        <taxon>Methylocaldum</taxon>
    </lineage>
</organism>
<dbReference type="InterPro" id="IPR035940">
    <property type="entry name" value="CAP_sf"/>
</dbReference>
<dbReference type="CDD" id="cd05379">
    <property type="entry name" value="CAP_bacterial"/>
    <property type="match status" value="1"/>
</dbReference>
<dbReference type="InterPro" id="IPR014044">
    <property type="entry name" value="CAP_dom"/>
</dbReference>
<dbReference type="PANTHER" id="PTHR31157:SF1">
    <property type="entry name" value="SCP DOMAIN-CONTAINING PROTEIN"/>
    <property type="match status" value="1"/>
</dbReference>
<dbReference type="Proteomes" id="UP001162030">
    <property type="component" value="Chromosome"/>
</dbReference>
<evidence type="ECO:0000256" key="1">
    <source>
        <dbReference type="SAM" id="SignalP"/>
    </source>
</evidence>
<evidence type="ECO:0000313" key="4">
    <source>
        <dbReference type="Proteomes" id="UP001162030"/>
    </source>
</evidence>
<dbReference type="RefSeq" id="WP_317963268.1">
    <property type="nucleotide sequence ID" value="NZ_OX458333.1"/>
</dbReference>
<dbReference type="Pfam" id="PF00188">
    <property type="entry name" value="CAP"/>
    <property type="match status" value="1"/>
</dbReference>
<evidence type="ECO:0000313" key="3">
    <source>
        <dbReference type="EMBL" id="CAI8872484.1"/>
    </source>
</evidence>
<feature type="chain" id="PRO_5045114594" description="SCP domain-containing protein" evidence="1">
    <location>
        <begin position="21"/>
        <end position="174"/>
    </location>
</feature>
<reference evidence="3 4" key="1">
    <citation type="submission" date="2023-03" db="EMBL/GenBank/DDBJ databases">
        <authorList>
            <person name="Pearce D."/>
        </authorList>
    </citation>
    <scope>NUCLEOTIDE SEQUENCE [LARGE SCALE GENOMIC DNA]</scope>
    <source>
        <strain evidence="3">Msz</strain>
    </source>
</reference>
<protein>
    <recommendedName>
        <fullName evidence="2">SCP domain-containing protein</fullName>
    </recommendedName>
</protein>
<name>A0ABM9I3Q4_9GAMM</name>
<dbReference type="EMBL" id="OX458333">
    <property type="protein sequence ID" value="CAI8872484.1"/>
    <property type="molecule type" value="Genomic_DNA"/>
</dbReference>
<sequence>MTRLVLSLVLSAGLVLPAHAREATSVRCPSTDSIRREILDQLRAIRAQARYCGRILFGPAKPLRWNQKLFLAAKIHAEEMSRRDYLSHRGLDGRRAGDRIVRTGYDWEVYGENIAQGQLTVSEAMRSWLDSPSHCSAIMEPDFEDVGVACASTGGGGSPYWAMVLAAPMTQARR</sequence>
<keyword evidence="1" id="KW-0732">Signal</keyword>
<feature type="domain" description="SCP" evidence="2">
    <location>
        <begin position="60"/>
        <end position="162"/>
    </location>
</feature>
<feature type="signal peptide" evidence="1">
    <location>
        <begin position="1"/>
        <end position="20"/>
    </location>
</feature>
<dbReference type="PANTHER" id="PTHR31157">
    <property type="entry name" value="SCP DOMAIN-CONTAINING PROTEIN"/>
    <property type="match status" value="1"/>
</dbReference>